<dbReference type="InterPro" id="IPR006680">
    <property type="entry name" value="Amidohydro-rel"/>
</dbReference>
<sequence>MKHSMRCCLIEFEDDSSEFIIRTGVLDGKFFEERDVDWDVDFDFVIIPSFYNSHIHLGDSIAMDPPPMELEELVGPGGYKFRILEAEKSRVPSAIKDSIEYAVRYGTTSMTEFREGDLEGLSLIRDGFEVLAIFGRPSTLESAEKMLEGVRGFGMSSVRDHDYAFLEDLRDLARKKDRMFGIHAGEKDSLDVEKAIALQPDFIVHMNMADKKSIEECMDAGIPIISCMRSNFFFGLENRKNYRIFEEYDRWCIGTDNVMIANPSVLSELNFAGYIVSPENALKAAYRGFEVFGMKPKWVVLDIREMKNSRNLIASIVRRANHSNIVRVVDEILIE</sequence>
<dbReference type="OrthoDB" id="42910at2157"/>
<dbReference type="Pfam" id="PF01979">
    <property type="entry name" value="Amidohydro_1"/>
    <property type="match status" value="1"/>
</dbReference>
<accession>N0BCU1</accession>
<dbReference type="eggNOG" id="arCOG00692">
    <property type="taxonomic scope" value="Archaea"/>
</dbReference>
<dbReference type="Gene3D" id="3.20.20.140">
    <property type="entry name" value="Metal-dependent hydrolases"/>
    <property type="match status" value="1"/>
</dbReference>
<dbReference type="RefSeq" id="WP_015591027.1">
    <property type="nucleotide sequence ID" value="NC_021169.1"/>
</dbReference>
<evidence type="ECO:0000313" key="3">
    <source>
        <dbReference type="Proteomes" id="UP000013307"/>
    </source>
</evidence>
<dbReference type="InterPro" id="IPR032466">
    <property type="entry name" value="Metal_Hydrolase"/>
</dbReference>
<organism evidence="2 3">
    <name type="scientific">Archaeoglobus sulfaticallidus PM70-1</name>
    <dbReference type="NCBI Taxonomy" id="387631"/>
    <lineage>
        <taxon>Archaea</taxon>
        <taxon>Methanobacteriati</taxon>
        <taxon>Methanobacteriota</taxon>
        <taxon>Archaeoglobi</taxon>
        <taxon>Archaeoglobales</taxon>
        <taxon>Archaeoglobaceae</taxon>
        <taxon>Archaeoglobus</taxon>
    </lineage>
</organism>
<proteinExistence type="predicted"/>
<feature type="domain" description="Amidohydrolase-related" evidence="1">
    <location>
        <begin position="45"/>
        <end position="216"/>
    </location>
</feature>
<keyword evidence="3" id="KW-1185">Reference proteome</keyword>
<dbReference type="KEGG" id="ast:Asulf_01442"/>
<dbReference type="Proteomes" id="UP000013307">
    <property type="component" value="Chromosome"/>
</dbReference>
<dbReference type="GeneID" id="15393079"/>
<dbReference type="SUPFAM" id="SSF51556">
    <property type="entry name" value="Metallo-dependent hydrolases"/>
    <property type="match status" value="1"/>
</dbReference>
<reference evidence="2 3" key="1">
    <citation type="journal article" date="2013" name="Genome Announc.">
        <title>Complete Genome Sequence of the Thermophilic and Facultatively Chemolithoautotrophic Sulfate Reducer Archaeoglobus sulfaticallidus Strain PM70-1T.</title>
        <authorList>
            <person name="Stokke R."/>
            <person name="Hocking W.P."/>
            <person name="Steinsbu B.O."/>
            <person name="Steen I.H."/>
        </authorList>
    </citation>
    <scope>NUCLEOTIDE SEQUENCE [LARGE SCALE GENOMIC DNA]</scope>
    <source>
        <strain evidence="2">PM70-1</strain>
    </source>
</reference>
<name>N0BCU1_9EURY</name>
<dbReference type="GO" id="GO:0016787">
    <property type="term" value="F:hydrolase activity"/>
    <property type="evidence" value="ECO:0007669"/>
    <property type="project" value="InterPro"/>
</dbReference>
<dbReference type="EMBL" id="CP005290">
    <property type="protein sequence ID" value="AGK61429.1"/>
    <property type="molecule type" value="Genomic_DNA"/>
</dbReference>
<gene>
    <name evidence="2" type="ORF">Asulf_01442</name>
</gene>
<dbReference type="STRING" id="387631.Asulf_01442"/>
<evidence type="ECO:0000313" key="2">
    <source>
        <dbReference type="EMBL" id="AGK61429.1"/>
    </source>
</evidence>
<dbReference type="HOGENOM" id="CLU_012358_1_0_2"/>
<dbReference type="AlphaFoldDB" id="N0BCU1"/>
<evidence type="ECO:0000259" key="1">
    <source>
        <dbReference type="Pfam" id="PF01979"/>
    </source>
</evidence>
<protein>
    <recommendedName>
        <fullName evidence="1">Amidohydrolase-related domain-containing protein</fullName>
    </recommendedName>
</protein>